<keyword evidence="1" id="KW-1133">Transmembrane helix</keyword>
<dbReference type="EMBL" id="VNHU01000001">
    <property type="protein sequence ID" value="TYP77195.1"/>
    <property type="molecule type" value="Genomic_DNA"/>
</dbReference>
<evidence type="ECO:0000256" key="1">
    <source>
        <dbReference type="SAM" id="Phobius"/>
    </source>
</evidence>
<evidence type="ECO:0000313" key="3">
    <source>
        <dbReference type="Proteomes" id="UP000324376"/>
    </source>
</evidence>
<keyword evidence="3" id="KW-1185">Reference proteome</keyword>
<name>A0A5S5CCV1_9FLAO</name>
<sequence>MLSKISELKFNVNKEAMNRKSKLGSFVSYFTIYTLVSFVIITLILLVYNWYLL</sequence>
<proteinExistence type="predicted"/>
<keyword evidence="1" id="KW-0472">Membrane</keyword>
<reference evidence="2 3" key="1">
    <citation type="submission" date="2019-07" db="EMBL/GenBank/DDBJ databases">
        <title>Genomic Encyclopedia of Archaeal and Bacterial Type Strains, Phase II (KMG-II): from individual species to whole genera.</title>
        <authorList>
            <person name="Goeker M."/>
        </authorList>
    </citation>
    <scope>NUCLEOTIDE SEQUENCE [LARGE SCALE GENOMIC DNA]</scope>
    <source>
        <strain evidence="2 3">DSM 17527</strain>
    </source>
</reference>
<organism evidence="2 3">
    <name type="scientific">Aquimarina intermedia</name>
    <dbReference type="NCBI Taxonomy" id="350814"/>
    <lineage>
        <taxon>Bacteria</taxon>
        <taxon>Pseudomonadati</taxon>
        <taxon>Bacteroidota</taxon>
        <taxon>Flavobacteriia</taxon>
        <taxon>Flavobacteriales</taxon>
        <taxon>Flavobacteriaceae</taxon>
        <taxon>Aquimarina</taxon>
    </lineage>
</organism>
<dbReference type="AlphaFoldDB" id="A0A5S5CCV1"/>
<dbReference type="Proteomes" id="UP000324376">
    <property type="component" value="Unassembled WGS sequence"/>
</dbReference>
<gene>
    <name evidence="2" type="ORF">BD809_101345</name>
</gene>
<accession>A0A5S5CCV1</accession>
<feature type="transmembrane region" description="Helical" evidence="1">
    <location>
        <begin position="26"/>
        <end position="51"/>
    </location>
</feature>
<keyword evidence="1" id="KW-0812">Transmembrane</keyword>
<comment type="caution">
    <text evidence="2">The sequence shown here is derived from an EMBL/GenBank/DDBJ whole genome shotgun (WGS) entry which is preliminary data.</text>
</comment>
<protein>
    <submittedName>
        <fullName evidence="2">Uncharacterized protein</fullName>
    </submittedName>
</protein>
<evidence type="ECO:0000313" key="2">
    <source>
        <dbReference type="EMBL" id="TYP77195.1"/>
    </source>
</evidence>